<comment type="caution">
    <text evidence="1">The sequence shown here is derived from an EMBL/GenBank/DDBJ whole genome shotgun (WGS) entry which is preliminary data.</text>
</comment>
<gene>
    <name evidence="1" type="ORF">C5L30_002280</name>
</gene>
<dbReference type="EMBL" id="PUFN01000019">
    <property type="protein sequence ID" value="TDG71700.1"/>
    <property type="molecule type" value="Genomic_DNA"/>
</dbReference>
<organism evidence="1 2">
    <name type="scientific">Companilactobacillus farciminis</name>
    <dbReference type="NCBI Taxonomy" id="1612"/>
    <lineage>
        <taxon>Bacteria</taxon>
        <taxon>Bacillati</taxon>
        <taxon>Bacillota</taxon>
        <taxon>Bacilli</taxon>
        <taxon>Lactobacillales</taxon>
        <taxon>Lactobacillaceae</taxon>
        <taxon>Companilactobacillus</taxon>
    </lineage>
</organism>
<sequence>MQINKILPEFTWIKVKDGRTGTIAEVHDDGKKSNYFVEYIPHSQCEDDDSFCANNEDIIKYIIKYILPNN</sequence>
<dbReference type="AlphaFoldDB" id="A0A4R5NDQ2"/>
<evidence type="ECO:0000313" key="1">
    <source>
        <dbReference type="EMBL" id="TDG71700.1"/>
    </source>
</evidence>
<evidence type="ECO:0000313" key="2">
    <source>
        <dbReference type="Proteomes" id="UP000295257"/>
    </source>
</evidence>
<protein>
    <submittedName>
        <fullName evidence="1">Uncharacterized protein</fullName>
    </submittedName>
</protein>
<accession>A0A4R5NDQ2</accession>
<name>A0A4R5NDQ2_9LACO</name>
<proteinExistence type="predicted"/>
<keyword evidence="2" id="KW-1185">Reference proteome</keyword>
<dbReference type="OrthoDB" id="2325346at2"/>
<dbReference type="RefSeq" id="WP_010020740.1">
    <property type="nucleotide sequence ID" value="NZ_PUFN01000019.1"/>
</dbReference>
<reference evidence="1 2" key="1">
    <citation type="journal article" date="2019" name="Appl. Microbiol. Biotechnol.">
        <title>Uncovering carbohydrate metabolism through a genotype-phenotype association study of 56 lactic acid bacteria genomes.</title>
        <authorList>
            <person name="Buron-Moles G."/>
            <person name="Chailyan A."/>
            <person name="Dolejs I."/>
            <person name="Forster J."/>
            <person name="Miks M.H."/>
        </authorList>
    </citation>
    <scope>NUCLEOTIDE SEQUENCE [LARGE SCALE GENOMIC DNA]</scope>
    <source>
        <strain evidence="1 2">ATCC 29644</strain>
    </source>
</reference>
<dbReference type="Proteomes" id="UP000295257">
    <property type="component" value="Unassembled WGS sequence"/>
</dbReference>